<dbReference type="InterPro" id="IPR051806">
    <property type="entry name" value="HAD-like_SPP"/>
</dbReference>
<reference evidence="1 2" key="1">
    <citation type="submission" date="2024-06" db="EMBL/GenBank/DDBJ databases">
        <authorList>
            <person name="Kim D.-U."/>
        </authorList>
    </citation>
    <scope>NUCLEOTIDE SEQUENCE [LARGE SCALE GENOMIC DNA]</scope>
    <source>
        <strain evidence="1 2">KACC15460</strain>
    </source>
</reference>
<dbReference type="Gene3D" id="1.10.150.240">
    <property type="entry name" value="Putative phosphatase, domain 2"/>
    <property type="match status" value="1"/>
</dbReference>
<proteinExistence type="predicted"/>
<evidence type="ECO:0000313" key="2">
    <source>
        <dbReference type="Proteomes" id="UP001548832"/>
    </source>
</evidence>
<dbReference type="PANTHER" id="PTHR43481:SF4">
    <property type="entry name" value="GLYCEROL-1-PHOSPHATE PHOSPHOHYDROLASE 1-RELATED"/>
    <property type="match status" value="1"/>
</dbReference>
<keyword evidence="1" id="KW-0378">Hydrolase</keyword>
<dbReference type="InterPro" id="IPR006439">
    <property type="entry name" value="HAD-SF_hydro_IA"/>
</dbReference>
<evidence type="ECO:0000313" key="1">
    <source>
        <dbReference type="EMBL" id="MET2832030.1"/>
    </source>
</evidence>
<gene>
    <name evidence="1" type="ORF">ABVQ20_34290</name>
</gene>
<dbReference type="NCBIfam" id="TIGR01509">
    <property type="entry name" value="HAD-SF-IA-v3"/>
    <property type="match status" value="1"/>
</dbReference>
<organism evidence="1 2">
    <name type="scientific">Mesorhizobium shangrilense</name>
    <dbReference type="NCBI Taxonomy" id="460060"/>
    <lineage>
        <taxon>Bacteria</taxon>
        <taxon>Pseudomonadati</taxon>
        <taxon>Pseudomonadota</taxon>
        <taxon>Alphaproteobacteria</taxon>
        <taxon>Hyphomicrobiales</taxon>
        <taxon>Phyllobacteriaceae</taxon>
        <taxon>Mesorhizobium</taxon>
    </lineage>
</organism>
<dbReference type="Gene3D" id="3.40.50.1000">
    <property type="entry name" value="HAD superfamily/HAD-like"/>
    <property type="match status" value="1"/>
</dbReference>
<accession>A0ABV2DPM8</accession>
<dbReference type="InterPro" id="IPR023214">
    <property type="entry name" value="HAD_sf"/>
</dbReference>
<dbReference type="EMBL" id="JBEWSZ010000006">
    <property type="protein sequence ID" value="MET2832030.1"/>
    <property type="molecule type" value="Genomic_DNA"/>
</dbReference>
<name>A0ABV2DPM8_9HYPH</name>
<dbReference type="GO" id="GO:0016787">
    <property type="term" value="F:hydrolase activity"/>
    <property type="evidence" value="ECO:0007669"/>
    <property type="project" value="UniProtKB-KW"/>
</dbReference>
<dbReference type="PANTHER" id="PTHR43481">
    <property type="entry name" value="FRUCTOSE-1-PHOSPHATE PHOSPHATASE"/>
    <property type="match status" value="1"/>
</dbReference>
<keyword evidence="2" id="KW-1185">Reference proteome</keyword>
<dbReference type="Pfam" id="PF00702">
    <property type="entry name" value="Hydrolase"/>
    <property type="match status" value="1"/>
</dbReference>
<dbReference type="PROSITE" id="PS01228">
    <property type="entry name" value="COF_1"/>
    <property type="match status" value="1"/>
</dbReference>
<sequence length="223" mass="23586">MLAGKKFAAFLFDMDGTLLNSTAAAERVWSAWATRHGLDVATFLPTMHGRRAIETVRRLALPGVDPQREAEQITRDEIADVAGIQALAGAAAFLHSLPPKRWAIVTSSPRELALRRIEAAGIPVPATLVTAEDVAHGKPAPDCFRLGAERLDFDASDCLVFEDATPGIQAGEAAGATVLVVTATHQHPMATAHATIFDYDGLRAVTDAQGRIGVEQTQAAAAS</sequence>
<dbReference type="SFLD" id="SFLDG01129">
    <property type="entry name" value="C1.5:_HAD__Beta-PGM__Phosphata"/>
    <property type="match status" value="1"/>
</dbReference>
<dbReference type="SUPFAM" id="SSF56784">
    <property type="entry name" value="HAD-like"/>
    <property type="match status" value="1"/>
</dbReference>
<protein>
    <submittedName>
        <fullName evidence="1">HAD-IA family hydrolase</fullName>
    </submittedName>
</protein>
<dbReference type="SFLD" id="SFLDS00003">
    <property type="entry name" value="Haloacid_Dehalogenase"/>
    <property type="match status" value="1"/>
</dbReference>
<dbReference type="InterPro" id="IPR023198">
    <property type="entry name" value="PGP-like_dom2"/>
</dbReference>
<dbReference type="InterPro" id="IPR036412">
    <property type="entry name" value="HAD-like_sf"/>
</dbReference>
<dbReference type="RefSeq" id="WP_354464251.1">
    <property type="nucleotide sequence ID" value="NZ_JBEWSZ010000006.1"/>
</dbReference>
<comment type="caution">
    <text evidence="1">The sequence shown here is derived from an EMBL/GenBank/DDBJ whole genome shotgun (WGS) entry which is preliminary data.</text>
</comment>
<dbReference type="Proteomes" id="UP001548832">
    <property type="component" value="Unassembled WGS sequence"/>
</dbReference>